<proteinExistence type="predicted"/>
<protein>
    <recommendedName>
        <fullName evidence="4">Leucine rich repeat protein</fullName>
    </recommendedName>
</protein>
<dbReference type="EMBL" id="JAVRQU010000002">
    <property type="protein sequence ID" value="KAK5706123.1"/>
    <property type="molecule type" value="Genomic_DNA"/>
</dbReference>
<feature type="region of interest" description="Disordered" evidence="1">
    <location>
        <begin position="104"/>
        <end position="134"/>
    </location>
</feature>
<evidence type="ECO:0000313" key="3">
    <source>
        <dbReference type="Proteomes" id="UP001310594"/>
    </source>
</evidence>
<name>A0AAN7VVS1_9PEZI</name>
<accession>A0AAN7VVS1</accession>
<feature type="region of interest" description="Disordered" evidence="1">
    <location>
        <begin position="430"/>
        <end position="450"/>
    </location>
</feature>
<gene>
    <name evidence="2" type="ORF">LTR97_001109</name>
</gene>
<evidence type="ECO:0000256" key="1">
    <source>
        <dbReference type="SAM" id="MobiDB-lite"/>
    </source>
</evidence>
<dbReference type="Proteomes" id="UP001310594">
    <property type="component" value="Unassembled WGS sequence"/>
</dbReference>
<feature type="region of interest" description="Disordered" evidence="1">
    <location>
        <begin position="275"/>
        <end position="295"/>
    </location>
</feature>
<reference evidence="2" key="1">
    <citation type="submission" date="2023-08" db="EMBL/GenBank/DDBJ databases">
        <title>Black Yeasts Isolated from many extreme environments.</title>
        <authorList>
            <person name="Coleine C."/>
            <person name="Stajich J.E."/>
            <person name="Selbmann L."/>
        </authorList>
    </citation>
    <scope>NUCLEOTIDE SEQUENCE</scope>
    <source>
        <strain evidence="2">CCFEE 5810</strain>
    </source>
</reference>
<comment type="caution">
    <text evidence="2">The sequence shown here is derived from an EMBL/GenBank/DDBJ whole genome shotgun (WGS) entry which is preliminary data.</text>
</comment>
<organism evidence="2 3">
    <name type="scientific">Elasticomyces elasticus</name>
    <dbReference type="NCBI Taxonomy" id="574655"/>
    <lineage>
        <taxon>Eukaryota</taxon>
        <taxon>Fungi</taxon>
        <taxon>Dikarya</taxon>
        <taxon>Ascomycota</taxon>
        <taxon>Pezizomycotina</taxon>
        <taxon>Dothideomycetes</taxon>
        <taxon>Dothideomycetidae</taxon>
        <taxon>Mycosphaerellales</taxon>
        <taxon>Teratosphaeriaceae</taxon>
        <taxon>Elasticomyces</taxon>
    </lineage>
</organism>
<dbReference type="AlphaFoldDB" id="A0AAN7VVS1"/>
<evidence type="ECO:0008006" key="4">
    <source>
        <dbReference type="Google" id="ProtNLM"/>
    </source>
</evidence>
<feature type="region of interest" description="Disordered" evidence="1">
    <location>
        <begin position="524"/>
        <end position="574"/>
    </location>
</feature>
<dbReference type="SUPFAM" id="SSF52047">
    <property type="entry name" value="RNI-like"/>
    <property type="match status" value="1"/>
</dbReference>
<sequence length="714" mass="78574">MTGANRVIDRLKCHLKTARVACFSPSFPPTITSDTSPSSKNTFTSTSSLTSDFEHIPEYQNHNHNAEPLSMGGKSNKFDYSKKKNTGVSLGQFIAKQLDNEAEAVKRATERRARKHSTGSTASPDGGESDEPAIHRLDLKVPGKELGDDGLCVLADGLEGALRKEAALVLQEIDLTDNGLTTAALARLASVIELTKFDVQTINLAGNNFVVVSDEQAAQWELFLRSFGDCRKLRRLDLSGNALGVRAMEILAQIHIAEPQVDPVRLTSKMSISTFDTTHSHGKSTRKDSLTLDPSADHARNSISDGLTLTRRCGLRALPYFTISNIALTTTGALWLSYVLEDHYYPHQLTTELNATPATNEAYQQSARMHGIDWSGNEAALTKDGLLLLQKAEGVRGRTVVDDNSTSTESLATGESAELVELIDDGKRSIGRRSSRATTSNRRTSLKSINSIDGGEQGVAELDNLRKRIQRQIIAHDKPSSVHLWHSALKLLRCARLLLIASPVSRKTYTGPAVFKVSVVPDVKTKPSEQDSSPLRKTSQKHGRKLPVDTKRAGPPIRGSYAKLLSPSGRTHDQPEQALTEVNTPKKIFKAHRKDAFSDAADPVAVTDRLNGLVLRIPQQFARYVDYQQTRTAEHGVKYRDNSVACHLPMPLIDYILGFALPERELGLMTYEQRSAAVQWGLRRETLKVGWAGKDLSNQAWMLLDSIKCLEYGQ</sequence>
<dbReference type="InterPro" id="IPR032675">
    <property type="entry name" value="LRR_dom_sf"/>
</dbReference>
<feature type="compositionally biased region" description="Basic and acidic residues" evidence="1">
    <location>
        <begin position="285"/>
        <end position="295"/>
    </location>
</feature>
<evidence type="ECO:0000313" key="2">
    <source>
        <dbReference type="EMBL" id="KAK5706123.1"/>
    </source>
</evidence>
<dbReference type="Gene3D" id="3.80.10.10">
    <property type="entry name" value="Ribonuclease Inhibitor"/>
    <property type="match status" value="1"/>
</dbReference>